<keyword evidence="3" id="KW-1185">Reference proteome</keyword>
<sequence length="80" mass="9432">MEQLIAIVFIALLIYFVVKVGSFLWRIAGVLFLLFVLYTYKDQLITQFNSFLDTPNFGGLFQQIGNFFNGIWDWMMSFLF</sequence>
<evidence type="ECO:0000313" key="3">
    <source>
        <dbReference type="Proteomes" id="UP000290567"/>
    </source>
</evidence>
<proteinExistence type="predicted"/>
<name>A0A4P5P4N7_9ENTE</name>
<comment type="caution">
    <text evidence="2">The sequence shown here is derived from an EMBL/GenBank/DDBJ whole genome shotgun (WGS) entry which is preliminary data.</text>
</comment>
<protein>
    <submittedName>
        <fullName evidence="2">Uncharacterized protein</fullName>
    </submittedName>
</protein>
<dbReference type="Proteomes" id="UP000290567">
    <property type="component" value="Unassembled WGS sequence"/>
</dbReference>
<gene>
    <name evidence="2" type="ORF">NRIC_05010</name>
</gene>
<feature type="transmembrane region" description="Helical" evidence="1">
    <location>
        <begin position="6"/>
        <end position="38"/>
    </location>
</feature>
<organism evidence="2 3">
    <name type="scientific">Enterococcus florum</name>
    <dbReference type="NCBI Taxonomy" id="2480627"/>
    <lineage>
        <taxon>Bacteria</taxon>
        <taxon>Bacillati</taxon>
        <taxon>Bacillota</taxon>
        <taxon>Bacilli</taxon>
        <taxon>Lactobacillales</taxon>
        <taxon>Enterococcaceae</taxon>
        <taxon>Enterococcus</taxon>
    </lineage>
</organism>
<keyword evidence="1" id="KW-0812">Transmembrane</keyword>
<dbReference type="EMBL" id="BJCC01000004">
    <property type="protein sequence ID" value="GCF92610.1"/>
    <property type="molecule type" value="Genomic_DNA"/>
</dbReference>
<keyword evidence="1" id="KW-1133">Transmembrane helix</keyword>
<reference evidence="3" key="1">
    <citation type="submission" date="2019-02" db="EMBL/GenBank/DDBJ databases">
        <title>Draft genome sequence of Enterococcus sp. Gos25-1.</title>
        <authorList>
            <person name="Tanaka N."/>
            <person name="Shiwa Y."/>
            <person name="Fujita N."/>
        </authorList>
    </citation>
    <scope>NUCLEOTIDE SEQUENCE [LARGE SCALE GENOMIC DNA]</scope>
    <source>
        <strain evidence="3">Gos25-1</strain>
    </source>
</reference>
<dbReference type="AlphaFoldDB" id="A0A4P5P4N7"/>
<evidence type="ECO:0000313" key="2">
    <source>
        <dbReference type="EMBL" id="GCF92610.1"/>
    </source>
</evidence>
<accession>A0A4P5P4N7</accession>
<evidence type="ECO:0000256" key="1">
    <source>
        <dbReference type="SAM" id="Phobius"/>
    </source>
</evidence>
<dbReference type="RefSeq" id="WP_146621112.1">
    <property type="nucleotide sequence ID" value="NZ_BJCC01000004.1"/>
</dbReference>
<dbReference type="OrthoDB" id="2186267at2"/>
<keyword evidence="1" id="KW-0472">Membrane</keyword>